<evidence type="ECO:0000256" key="1">
    <source>
        <dbReference type="ARBA" id="ARBA00004651"/>
    </source>
</evidence>
<evidence type="ECO:0000256" key="7">
    <source>
        <dbReference type="SAM" id="Phobius"/>
    </source>
</evidence>
<protein>
    <submittedName>
        <fullName evidence="9">MFS transporter</fullName>
    </submittedName>
</protein>
<feature type="transmembrane region" description="Helical" evidence="7">
    <location>
        <begin position="58"/>
        <end position="81"/>
    </location>
</feature>
<dbReference type="InterPro" id="IPR050171">
    <property type="entry name" value="MFS_Transporters"/>
</dbReference>
<dbReference type="EMBL" id="JAKRKC020000001">
    <property type="protein sequence ID" value="MCK2215436.1"/>
    <property type="molecule type" value="Genomic_DNA"/>
</dbReference>
<gene>
    <name evidence="9" type="ORF">MF672_016800</name>
</gene>
<keyword evidence="5 7" id="KW-1133">Transmembrane helix</keyword>
<evidence type="ECO:0000256" key="6">
    <source>
        <dbReference type="ARBA" id="ARBA00023136"/>
    </source>
</evidence>
<comment type="subcellular location">
    <subcellularLocation>
        <location evidence="1">Cell membrane</location>
        <topology evidence="1">Multi-pass membrane protein</topology>
    </subcellularLocation>
</comment>
<feature type="transmembrane region" description="Helical" evidence="7">
    <location>
        <begin position="88"/>
        <end position="108"/>
    </location>
</feature>
<feature type="transmembrane region" description="Helical" evidence="7">
    <location>
        <begin position="230"/>
        <end position="250"/>
    </location>
</feature>
<dbReference type="InterPro" id="IPR005829">
    <property type="entry name" value="Sugar_transporter_CS"/>
</dbReference>
<dbReference type="Pfam" id="PF07690">
    <property type="entry name" value="MFS_1"/>
    <property type="match status" value="1"/>
</dbReference>
<accession>A0ABT0FSY9</accession>
<reference evidence="9 10" key="1">
    <citation type="submission" date="2022-04" db="EMBL/GenBank/DDBJ databases">
        <title>Genome draft of Actinomadura sp. ATCC 31491.</title>
        <authorList>
            <person name="Shi X."/>
            <person name="Du Y."/>
        </authorList>
    </citation>
    <scope>NUCLEOTIDE SEQUENCE [LARGE SCALE GENOMIC DNA]</scope>
    <source>
        <strain evidence="9 10">ATCC 31491</strain>
    </source>
</reference>
<sequence>MSAPARPTDGEPRFRDTLRRLPATVWIVSLGVLVNRIGNFLPVFMVLYLTGRGFSPAAAGLVLGAAGLGNVAGNTVGGYLADRIGRRWTIVASMAAAAGLTAAVPFLASLPALVALAGLAGAAAQLYRPAAAALLVDATGSDQQRLAAFAVHRFAMNIGAALGGVLGGVLATVSYVGLFLGNAAACLLFGLIALVLLRDVPVTGAPEGHDPAGTRAGYREALADRRLRRFLLMTLLAEFIYIQSTVGLPLHVEAAGLTPADFGLLMGLNGVLVVLLELPITSAVSRRRPERVLALGNLLTGAGLALTGWAGDMGWLAATVLLWTLGEMLYAAMAGAYLGGLAPPAMGGRYQGLYGAAITLGTGVGPLLGGAVYAYRDWALWAVCAVGGLWSAQLCLPRRRRTT</sequence>
<evidence type="ECO:0000313" key="9">
    <source>
        <dbReference type="EMBL" id="MCK2215436.1"/>
    </source>
</evidence>
<dbReference type="RefSeq" id="WP_242379846.1">
    <property type="nucleotide sequence ID" value="NZ_JAKRKC020000001.1"/>
</dbReference>
<keyword evidence="10" id="KW-1185">Reference proteome</keyword>
<feature type="transmembrane region" description="Helical" evidence="7">
    <location>
        <begin position="292"/>
        <end position="310"/>
    </location>
</feature>
<evidence type="ECO:0000259" key="8">
    <source>
        <dbReference type="PROSITE" id="PS50850"/>
    </source>
</evidence>
<dbReference type="PROSITE" id="PS00216">
    <property type="entry name" value="SUGAR_TRANSPORT_1"/>
    <property type="match status" value="1"/>
</dbReference>
<keyword evidence="4 7" id="KW-0812">Transmembrane</keyword>
<dbReference type="SUPFAM" id="SSF103473">
    <property type="entry name" value="MFS general substrate transporter"/>
    <property type="match status" value="1"/>
</dbReference>
<dbReference type="InterPro" id="IPR020846">
    <property type="entry name" value="MFS_dom"/>
</dbReference>
<evidence type="ECO:0000313" key="10">
    <source>
        <dbReference type="Proteomes" id="UP001317259"/>
    </source>
</evidence>
<dbReference type="PANTHER" id="PTHR23517:SF2">
    <property type="entry name" value="MULTIDRUG RESISTANCE PROTEIN MDTH"/>
    <property type="match status" value="1"/>
</dbReference>
<feature type="transmembrane region" description="Helical" evidence="7">
    <location>
        <begin position="378"/>
        <end position="396"/>
    </location>
</feature>
<keyword evidence="2" id="KW-0813">Transport</keyword>
<feature type="transmembrane region" description="Helical" evidence="7">
    <location>
        <begin position="316"/>
        <end position="340"/>
    </location>
</feature>
<dbReference type="Gene3D" id="1.20.1250.20">
    <property type="entry name" value="MFS general substrate transporter like domains"/>
    <property type="match status" value="1"/>
</dbReference>
<feature type="transmembrane region" description="Helical" evidence="7">
    <location>
        <begin position="21"/>
        <end position="38"/>
    </location>
</feature>
<dbReference type="PANTHER" id="PTHR23517">
    <property type="entry name" value="RESISTANCE PROTEIN MDTM, PUTATIVE-RELATED-RELATED"/>
    <property type="match status" value="1"/>
</dbReference>
<comment type="caution">
    <text evidence="9">The sequence shown here is derived from an EMBL/GenBank/DDBJ whole genome shotgun (WGS) entry which is preliminary data.</text>
</comment>
<feature type="transmembrane region" description="Helical" evidence="7">
    <location>
        <begin position="352"/>
        <end position="372"/>
    </location>
</feature>
<dbReference type="Proteomes" id="UP001317259">
    <property type="component" value="Unassembled WGS sequence"/>
</dbReference>
<keyword evidence="3" id="KW-1003">Cell membrane</keyword>
<evidence type="ECO:0000256" key="3">
    <source>
        <dbReference type="ARBA" id="ARBA00022475"/>
    </source>
</evidence>
<feature type="transmembrane region" description="Helical" evidence="7">
    <location>
        <begin position="148"/>
        <end position="169"/>
    </location>
</feature>
<evidence type="ECO:0000256" key="2">
    <source>
        <dbReference type="ARBA" id="ARBA00022448"/>
    </source>
</evidence>
<feature type="transmembrane region" description="Helical" evidence="7">
    <location>
        <begin position="114"/>
        <end position="136"/>
    </location>
</feature>
<feature type="domain" description="Major facilitator superfamily (MFS) profile" evidence="8">
    <location>
        <begin position="24"/>
        <end position="400"/>
    </location>
</feature>
<evidence type="ECO:0000256" key="4">
    <source>
        <dbReference type="ARBA" id="ARBA00022692"/>
    </source>
</evidence>
<organism evidence="9 10">
    <name type="scientific">Actinomadura luzonensis</name>
    <dbReference type="NCBI Taxonomy" id="2805427"/>
    <lineage>
        <taxon>Bacteria</taxon>
        <taxon>Bacillati</taxon>
        <taxon>Actinomycetota</taxon>
        <taxon>Actinomycetes</taxon>
        <taxon>Streptosporangiales</taxon>
        <taxon>Thermomonosporaceae</taxon>
        <taxon>Actinomadura</taxon>
    </lineage>
</organism>
<evidence type="ECO:0000256" key="5">
    <source>
        <dbReference type="ARBA" id="ARBA00022989"/>
    </source>
</evidence>
<name>A0ABT0FSY9_9ACTN</name>
<dbReference type="PROSITE" id="PS50850">
    <property type="entry name" value="MFS"/>
    <property type="match status" value="1"/>
</dbReference>
<feature type="transmembrane region" description="Helical" evidence="7">
    <location>
        <begin position="262"/>
        <end position="280"/>
    </location>
</feature>
<proteinExistence type="predicted"/>
<keyword evidence="6 7" id="KW-0472">Membrane</keyword>
<dbReference type="InterPro" id="IPR011701">
    <property type="entry name" value="MFS"/>
</dbReference>
<feature type="transmembrane region" description="Helical" evidence="7">
    <location>
        <begin position="175"/>
        <end position="197"/>
    </location>
</feature>
<dbReference type="InterPro" id="IPR036259">
    <property type="entry name" value="MFS_trans_sf"/>
</dbReference>